<dbReference type="Pfam" id="PF08631">
    <property type="entry name" value="SPO22"/>
    <property type="match status" value="1"/>
</dbReference>
<sequence length="917" mass="103066">MPPLRTHIEVSSTAFTSDLRSRLPADKDDPTAAGALLGQVQKQAQAVERYAEKVRHDMLEDGDLEREGTDLWNLCTRLFREIMVEHDKPTVKSKLLLWGRVLAYHILHLCQWSPKSTSSVACHLLRLALKVAKFCIDDHDVQTARLVLQRAAEYHGRLHDLSHEEHDADECVEIEVEWTVLRMALAWEDNQLDVAEHVLAQAGELLKKARPASAEMIIDVLFHIGRGLLQREDFQMAEKWLHRAWDAISSRQLQEMSRDAVELRIAILQSLVGALMGLQMNESIEKAHNLIKYMESEIGDQPVILVLSLEILSRSPAEVFDSEAYADILRRMMRAFRPKDSAFKLLSHHIRKLYTKSPSLGCSLLDEFLALLAKGNHSHWVDKVVVTRIHLATSQRDYAGTIDDAEKALSLLEQPVGSDASFSAHTLIWKKIESNYSQDQFDLAERWCRLALSPALVNSGPLNLGKLQRKLLLCAIARNDPDSARSVYYTMSESSQRDPNTQYLMYKVAIRSGDREMAAGCLEAIAQASPKQLTFLYACVAEGQRAGDKLVAVDALKKLAEMHDMESPGQVHLPALLRCTVMLLHTILGSGEEQDTVIADICAIFDAVVTAAKKGPKDDNGNRLFDAKELTWFCQNSYNLGLKHASDWDLCRVVQILTACVNIIGQFPDDIPEETAADLSLKSIFCNFLISSALVSLARSQDNLEKQLQDYLVMRKHIAEADSEVQKRLESKSLDEVSSRDLVGKLALLLAFDFEAAVALKQWHELSEIVLKASACQDLEAFKMMADYLFSVLRNIINEIAMLEDSDPARLAKYARCLFQTITASNQELGGRLLDEACRMASEAHGTPEAWPTEELEWFASAAYNHSIDLWGRDEDEACRWWAEKAMSMAHHCRDGGKLEAVLQAKYVKLRLDANAE</sequence>
<organism evidence="3 4">
    <name type="scientific">Cytospora paraplurivora</name>
    <dbReference type="NCBI Taxonomy" id="2898453"/>
    <lineage>
        <taxon>Eukaryota</taxon>
        <taxon>Fungi</taxon>
        <taxon>Dikarya</taxon>
        <taxon>Ascomycota</taxon>
        <taxon>Pezizomycotina</taxon>
        <taxon>Sordariomycetes</taxon>
        <taxon>Sordariomycetidae</taxon>
        <taxon>Diaporthales</taxon>
        <taxon>Cytosporaceae</taxon>
        <taxon>Cytospora</taxon>
    </lineage>
</organism>
<comment type="caution">
    <text evidence="3">The sequence shown here is derived from an EMBL/GenBank/DDBJ whole genome shotgun (WGS) entry which is preliminary data.</text>
</comment>
<dbReference type="PANTHER" id="PTHR40375:SF2">
    <property type="entry name" value="SPORULATION-SPECIFIC PROTEIN 22"/>
    <property type="match status" value="1"/>
</dbReference>
<evidence type="ECO:0000313" key="3">
    <source>
        <dbReference type="EMBL" id="KAK7735234.1"/>
    </source>
</evidence>
<reference evidence="3 4" key="1">
    <citation type="journal article" date="2023" name="PLoS ONE">
        <title>Cytospora paraplurivora sp. nov. isolated from orchards with fruit tree decline syndrome in Ontario, Canada.</title>
        <authorList>
            <person name="Ilyukhin E."/>
            <person name="Nguyen H.D.T."/>
            <person name="Castle A.J."/>
            <person name="Ellouze W."/>
        </authorList>
    </citation>
    <scope>NUCLEOTIDE SEQUENCE [LARGE SCALE GENOMIC DNA]</scope>
    <source>
        <strain evidence="3 4">FDS-564</strain>
    </source>
</reference>
<dbReference type="InterPro" id="IPR011990">
    <property type="entry name" value="TPR-like_helical_dom_sf"/>
</dbReference>
<dbReference type="GO" id="GO:0051321">
    <property type="term" value="P:meiotic cell cycle"/>
    <property type="evidence" value="ECO:0007669"/>
    <property type="project" value="UniProtKB-KW"/>
</dbReference>
<protein>
    <recommendedName>
        <fullName evidence="2">Protein ZIP4 homolog</fullName>
    </recommendedName>
</protein>
<dbReference type="GO" id="GO:0090173">
    <property type="term" value="P:regulation of synaptonemal complex assembly"/>
    <property type="evidence" value="ECO:0007669"/>
    <property type="project" value="InterPro"/>
</dbReference>
<dbReference type="Proteomes" id="UP001320245">
    <property type="component" value="Unassembled WGS sequence"/>
</dbReference>
<gene>
    <name evidence="3" type="primary">SPO22</name>
    <name evidence="3" type="ORF">SLS53_007624</name>
</gene>
<name>A0AAN9U053_9PEZI</name>
<dbReference type="InterPro" id="IPR013940">
    <property type="entry name" value="Spo22/ZIP4/TEX11"/>
</dbReference>
<dbReference type="EMBL" id="JAJSPL020000040">
    <property type="protein sequence ID" value="KAK7735234.1"/>
    <property type="molecule type" value="Genomic_DNA"/>
</dbReference>
<evidence type="ECO:0000256" key="1">
    <source>
        <dbReference type="ARBA" id="ARBA00023254"/>
    </source>
</evidence>
<dbReference type="InterPro" id="IPR039057">
    <property type="entry name" value="Spo22/ZIP4"/>
</dbReference>
<evidence type="ECO:0000256" key="2">
    <source>
        <dbReference type="ARBA" id="ARBA00031845"/>
    </source>
</evidence>
<evidence type="ECO:0000313" key="4">
    <source>
        <dbReference type="Proteomes" id="UP001320245"/>
    </source>
</evidence>
<dbReference type="PANTHER" id="PTHR40375">
    <property type="entry name" value="SPORULATION-SPECIFIC PROTEIN 22"/>
    <property type="match status" value="1"/>
</dbReference>
<keyword evidence="1" id="KW-0469">Meiosis</keyword>
<dbReference type="Gene3D" id="1.25.40.10">
    <property type="entry name" value="Tetratricopeptide repeat domain"/>
    <property type="match status" value="1"/>
</dbReference>
<proteinExistence type="predicted"/>
<accession>A0AAN9U053</accession>
<dbReference type="AlphaFoldDB" id="A0AAN9U053"/>
<keyword evidence="4" id="KW-1185">Reference proteome</keyword>